<dbReference type="OrthoDB" id="8906365at2"/>
<dbReference type="Pfam" id="PF07238">
    <property type="entry name" value="PilZ"/>
    <property type="match status" value="1"/>
</dbReference>
<organism evidence="3 4">
    <name type="scientific">Candidatus Dactylopiibacterium carminicum</name>
    <dbReference type="NCBI Taxonomy" id="857335"/>
    <lineage>
        <taxon>Bacteria</taxon>
        <taxon>Pseudomonadati</taxon>
        <taxon>Pseudomonadota</taxon>
        <taxon>Betaproteobacteria</taxon>
        <taxon>Rhodocyclales</taxon>
        <taxon>Rhodocyclaceae</taxon>
        <taxon>Candidatus Dactylopiibacterium</taxon>
    </lineage>
</organism>
<dbReference type="AlphaFoldDB" id="A0A272EW78"/>
<evidence type="ECO:0000313" key="5">
    <source>
        <dbReference type="Proteomes" id="UP000623509"/>
    </source>
</evidence>
<dbReference type="EMBL" id="NMRN01000008">
    <property type="protein sequence ID" value="PAS94316.1"/>
    <property type="molecule type" value="Genomic_DNA"/>
</dbReference>
<proteinExistence type="predicted"/>
<evidence type="ECO:0000313" key="4">
    <source>
        <dbReference type="Proteomes" id="UP000216107"/>
    </source>
</evidence>
<reference evidence="3 4" key="2">
    <citation type="submission" date="2017-07" db="EMBL/GenBank/DDBJ databases">
        <title>Candidatus Dactylopiibacterium carminicum, a nitrogen-fixing symbiont of the cochineal insect Dactylopius coccus and Dactylopius opuntiae (Hemiptera: Coccoidea: Dactylopiidae).</title>
        <authorList>
            <person name="Vera A."/>
        </authorList>
    </citation>
    <scope>NUCLEOTIDE SEQUENCE [LARGE SCALE GENOMIC DNA]</scope>
    <source>
        <strain evidence="3 4">NFDCM</strain>
    </source>
</reference>
<reference evidence="2 5" key="1">
    <citation type="submission" date="2016-08" db="EMBL/GenBank/DDBJ databases">
        <title>Candidatus Dactylopiibacterium carminicum genome sequence.</title>
        <authorList>
            <person name="Ramirez-Puebla S.T."/>
            <person name="Ormeno-Orrillo E."/>
            <person name="Vera-Ponce De Leon A."/>
            <person name="Luis L."/>
            <person name="Sanchez-Flores A."/>
            <person name="Monica R."/>
            <person name="Martinez-Romero E."/>
        </authorList>
    </citation>
    <scope>NUCLEOTIDE SEQUENCE [LARGE SCALE GENOMIC DNA]</scope>
    <source>
        <strain evidence="2">END1</strain>
    </source>
</reference>
<dbReference type="EMBL" id="MDUX01000019">
    <property type="protein sequence ID" value="KAF7599490.1"/>
    <property type="molecule type" value="Genomic_DNA"/>
</dbReference>
<dbReference type="Gene3D" id="2.40.10.220">
    <property type="entry name" value="predicted glycosyltransferase like domains"/>
    <property type="match status" value="1"/>
</dbReference>
<dbReference type="RefSeq" id="WP_095524265.1">
    <property type="nucleotide sequence ID" value="NZ_MDUX01000019.1"/>
</dbReference>
<name>A0A272EW78_9RHOO</name>
<keyword evidence="5" id="KW-1185">Reference proteome</keyword>
<comment type="caution">
    <text evidence="3">The sequence shown here is derived from an EMBL/GenBank/DDBJ whole genome shotgun (WGS) entry which is preliminary data.</text>
</comment>
<feature type="domain" description="PilZ" evidence="1">
    <location>
        <begin position="9"/>
        <end position="95"/>
    </location>
</feature>
<evidence type="ECO:0000313" key="2">
    <source>
        <dbReference type="EMBL" id="KAF7599490.1"/>
    </source>
</evidence>
<gene>
    <name evidence="2" type="ORF">BGI27_07385</name>
    <name evidence="3" type="ORF">CGU29_04725</name>
</gene>
<dbReference type="Proteomes" id="UP000623509">
    <property type="component" value="Unassembled WGS sequence"/>
</dbReference>
<evidence type="ECO:0000259" key="1">
    <source>
        <dbReference type="Pfam" id="PF07238"/>
    </source>
</evidence>
<dbReference type="InterPro" id="IPR009875">
    <property type="entry name" value="PilZ_domain"/>
</dbReference>
<sequence length="146" mass="16775">MNQRSSRVQQRAFLRHPSEMPIHIQCEGHPETGPRHLRNVSLGGLACRSEAPIDVGREVSVEIPVGHDPFRAIGAVVWCRPDRRCYELGIQFLAQEDMFAARMVEQLCQIERYRAMVARREGRLLSSAEAAQEWIMRYAANFPRMD</sequence>
<dbReference type="Proteomes" id="UP000216107">
    <property type="component" value="Unassembled WGS sequence"/>
</dbReference>
<protein>
    <submittedName>
        <fullName evidence="2">PilZ domain-containing protein</fullName>
    </submittedName>
    <submittedName>
        <fullName evidence="3">Pilus assembly protein PilZ</fullName>
    </submittedName>
</protein>
<dbReference type="GO" id="GO:0035438">
    <property type="term" value="F:cyclic-di-GMP binding"/>
    <property type="evidence" value="ECO:0007669"/>
    <property type="project" value="InterPro"/>
</dbReference>
<accession>A0A272EW78</accession>
<dbReference type="SUPFAM" id="SSF141371">
    <property type="entry name" value="PilZ domain-like"/>
    <property type="match status" value="1"/>
</dbReference>
<evidence type="ECO:0000313" key="3">
    <source>
        <dbReference type="EMBL" id="PAS94316.1"/>
    </source>
</evidence>